<reference evidence="2 3" key="1">
    <citation type="journal article" date="2014" name="PLoS ONE">
        <title>The first complete genome sequence of the class fimbriimonadia in the phylum armatimonadetes.</title>
        <authorList>
            <person name="Hu Z.Y."/>
            <person name="Wang Y.Z."/>
            <person name="Im W.T."/>
            <person name="Wang S.Y."/>
            <person name="Zhao G.P."/>
            <person name="Zheng H.J."/>
            <person name="Quan Z.X."/>
        </authorList>
    </citation>
    <scope>NUCLEOTIDE SEQUENCE [LARGE SCALE GENOMIC DNA]</scope>
    <source>
        <strain evidence="2">Gsoil 348</strain>
    </source>
</reference>
<evidence type="ECO:0000256" key="1">
    <source>
        <dbReference type="SAM" id="SignalP"/>
    </source>
</evidence>
<dbReference type="STRING" id="661478.OP10G_2927"/>
<evidence type="ECO:0000313" key="3">
    <source>
        <dbReference type="Proteomes" id="UP000027982"/>
    </source>
</evidence>
<protein>
    <recommendedName>
        <fullName evidence="4">Cytochrome c family protein</fullName>
    </recommendedName>
</protein>
<feature type="chain" id="PRO_5001651924" description="Cytochrome c family protein" evidence="1">
    <location>
        <begin position="31"/>
        <end position="67"/>
    </location>
</feature>
<keyword evidence="3" id="KW-1185">Reference proteome</keyword>
<proteinExistence type="predicted"/>
<organism evidence="2 3">
    <name type="scientific">Fimbriimonas ginsengisoli Gsoil 348</name>
    <dbReference type="NCBI Taxonomy" id="661478"/>
    <lineage>
        <taxon>Bacteria</taxon>
        <taxon>Bacillati</taxon>
        <taxon>Armatimonadota</taxon>
        <taxon>Fimbriimonadia</taxon>
        <taxon>Fimbriimonadales</taxon>
        <taxon>Fimbriimonadaceae</taxon>
        <taxon>Fimbriimonas</taxon>
    </lineage>
</organism>
<gene>
    <name evidence="2" type="ORF">OP10G_2927</name>
</gene>
<dbReference type="HOGENOM" id="CLU_2806156_0_0_0"/>
<name>A0A068NU38_FIMGI</name>
<feature type="signal peptide" evidence="1">
    <location>
        <begin position="1"/>
        <end position="30"/>
    </location>
</feature>
<dbReference type="RefSeq" id="WP_025229732.1">
    <property type="nucleotide sequence ID" value="NZ_CP007139.1"/>
</dbReference>
<keyword evidence="1" id="KW-0732">Signal</keyword>
<dbReference type="Proteomes" id="UP000027982">
    <property type="component" value="Chromosome"/>
</dbReference>
<accession>A0A068NU38</accession>
<dbReference type="AlphaFoldDB" id="A0A068NU38"/>
<evidence type="ECO:0008006" key="4">
    <source>
        <dbReference type="Google" id="ProtNLM"/>
    </source>
</evidence>
<evidence type="ECO:0000313" key="2">
    <source>
        <dbReference type="EMBL" id="AIE86295.1"/>
    </source>
</evidence>
<dbReference type="EMBL" id="CP007139">
    <property type="protein sequence ID" value="AIE86295.1"/>
    <property type="molecule type" value="Genomic_DNA"/>
</dbReference>
<sequence>MGRQLNRRAALAAALAILAAVVLFESPKGAKSTFPGPIAKAVVKLGGHKYPVQAGIPCTSCHASRRK</sequence>
<dbReference type="KEGG" id="fgi:OP10G_2927"/>